<comment type="caution">
    <text evidence="4">The sequence shown here is derived from an EMBL/GenBank/DDBJ whole genome shotgun (WGS) entry which is preliminary data.</text>
</comment>
<keyword evidence="1" id="KW-0539">Nucleus</keyword>
<name>A0A8H6VBK7_9PEZI</name>
<dbReference type="GO" id="GO:0000981">
    <property type="term" value="F:DNA-binding transcription factor activity, RNA polymerase II-specific"/>
    <property type="evidence" value="ECO:0007669"/>
    <property type="project" value="InterPro"/>
</dbReference>
<dbReference type="InterPro" id="IPR036864">
    <property type="entry name" value="Zn2-C6_fun-type_DNA-bd_sf"/>
</dbReference>
<evidence type="ECO:0000256" key="1">
    <source>
        <dbReference type="ARBA" id="ARBA00023242"/>
    </source>
</evidence>
<dbReference type="GO" id="GO:0008270">
    <property type="term" value="F:zinc ion binding"/>
    <property type="evidence" value="ECO:0007669"/>
    <property type="project" value="InterPro"/>
</dbReference>
<evidence type="ECO:0000313" key="4">
    <source>
        <dbReference type="EMBL" id="KAF7186223.1"/>
    </source>
</evidence>
<dbReference type="SUPFAM" id="SSF57701">
    <property type="entry name" value="Zn2/Cys6 DNA-binding domain"/>
    <property type="match status" value="1"/>
</dbReference>
<evidence type="ECO:0000256" key="2">
    <source>
        <dbReference type="SAM" id="SignalP"/>
    </source>
</evidence>
<evidence type="ECO:0000313" key="5">
    <source>
        <dbReference type="Proteomes" id="UP000660729"/>
    </source>
</evidence>
<feature type="chain" id="PRO_5034187204" description="Zn(2)-C6 fungal-type domain-containing protein" evidence="2">
    <location>
        <begin position="22"/>
        <end position="597"/>
    </location>
</feature>
<proteinExistence type="predicted"/>
<dbReference type="PANTHER" id="PTHR47785:SF4">
    <property type="entry name" value="ZN(II)2CYS6 TRANSCRIPTION FACTOR (EUROFUNG)"/>
    <property type="match status" value="1"/>
</dbReference>
<accession>A0A8H6VBK7</accession>
<dbReference type="OrthoDB" id="3626296at2759"/>
<feature type="signal peptide" evidence="2">
    <location>
        <begin position="1"/>
        <end position="21"/>
    </location>
</feature>
<gene>
    <name evidence="4" type="ORF">HII31_12465</name>
</gene>
<reference evidence="4" key="1">
    <citation type="submission" date="2020-04" db="EMBL/GenBank/DDBJ databases">
        <title>Draft genome resource of the tomato pathogen Pseudocercospora fuligena.</title>
        <authorList>
            <person name="Zaccaron A."/>
        </authorList>
    </citation>
    <scope>NUCLEOTIDE SEQUENCE</scope>
    <source>
        <strain evidence="4">PF001</strain>
    </source>
</reference>
<protein>
    <recommendedName>
        <fullName evidence="3">Zn(2)-C6 fungal-type domain-containing protein</fullName>
    </recommendedName>
</protein>
<dbReference type="Proteomes" id="UP000660729">
    <property type="component" value="Unassembled WGS sequence"/>
</dbReference>
<dbReference type="InterPro" id="IPR053181">
    <property type="entry name" value="EcdB-like_regulator"/>
</dbReference>
<dbReference type="PANTHER" id="PTHR47785">
    <property type="entry name" value="ZN(II)2CYS6 TRANSCRIPTION FACTOR (EUROFUNG)-RELATED-RELATED"/>
    <property type="match status" value="1"/>
</dbReference>
<dbReference type="EMBL" id="JABCIY010000261">
    <property type="protein sequence ID" value="KAF7186223.1"/>
    <property type="molecule type" value="Genomic_DNA"/>
</dbReference>
<keyword evidence="5" id="KW-1185">Reference proteome</keyword>
<sequence length="597" mass="67320">MYKLHLNVLLLLLSFLELAMASSRAVTTKLNQACNRCKHLKKWCSNGTPCIRCKKAGVSCHGKGNRTVGKLQEEALELARGWTVLLEKANKSIDSLQHDRIALECDTDSTVRQLQFAPSGETTSFRSTGAAVPSNAPHNLVLSWHEVERVFMAARINVDSISAPDALLQPCYTTASPIDRSPPYIRSLYMSYLENDYALNPFIEKVWLGARVDSFASGKVQCERSPVNAIVYLVLAIGALSFNASLELEIMDRQTVARGYYDVASYVVGEQLDGDSVMHAQIFLLVALFHWRLHNLEAAMSWTAKARQCVMHLLATEHFDFGLDWRFCVTSHRQQSIVLAAWSAVLIWDSVTADLDLPPTIMLELPGSLPMPYSCARWTNLNDDDIKLHHVSYIGLCDILHRIYSELFPISASYRRTYILRRLQLYQEALESWRVALHPSIRWIDDDSAPDDVLSLRLRSEYWKVCHLIHRSYLDSVLHQDDRDFLNHPEVFQLQYAMTACVQAGSRSMQYLGHMQKHEVPCASNIAHAQYGNMLAVIAVVKTKPSSLGDLSALHSCLQITCDRLREISATSALCRDDFLILSRLTDQFVIGAPTHP</sequence>
<organism evidence="4 5">
    <name type="scientific">Pseudocercospora fuligena</name>
    <dbReference type="NCBI Taxonomy" id="685502"/>
    <lineage>
        <taxon>Eukaryota</taxon>
        <taxon>Fungi</taxon>
        <taxon>Dikarya</taxon>
        <taxon>Ascomycota</taxon>
        <taxon>Pezizomycotina</taxon>
        <taxon>Dothideomycetes</taxon>
        <taxon>Dothideomycetidae</taxon>
        <taxon>Mycosphaerellales</taxon>
        <taxon>Mycosphaerellaceae</taxon>
        <taxon>Pseudocercospora</taxon>
    </lineage>
</organism>
<dbReference type="InterPro" id="IPR001138">
    <property type="entry name" value="Zn2Cys6_DnaBD"/>
</dbReference>
<dbReference type="AlphaFoldDB" id="A0A8H6VBK7"/>
<dbReference type="PROSITE" id="PS00463">
    <property type="entry name" value="ZN2_CY6_FUNGAL_1"/>
    <property type="match status" value="1"/>
</dbReference>
<dbReference type="Gene3D" id="4.10.240.10">
    <property type="entry name" value="Zn(2)-C6 fungal-type DNA-binding domain"/>
    <property type="match status" value="1"/>
</dbReference>
<keyword evidence="2" id="KW-0732">Signal</keyword>
<evidence type="ECO:0000259" key="3">
    <source>
        <dbReference type="PROSITE" id="PS00463"/>
    </source>
</evidence>
<dbReference type="CDD" id="cd00067">
    <property type="entry name" value="GAL4"/>
    <property type="match status" value="1"/>
</dbReference>
<feature type="domain" description="Zn(2)-C6 fungal-type" evidence="3">
    <location>
        <begin position="33"/>
        <end position="60"/>
    </location>
</feature>
<dbReference type="CDD" id="cd12148">
    <property type="entry name" value="fungal_TF_MHR"/>
    <property type="match status" value="1"/>
</dbReference>